<dbReference type="EMBL" id="LAZR01038241">
    <property type="protein sequence ID" value="KKL20071.1"/>
    <property type="molecule type" value="Genomic_DNA"/>
</dbReference>
<comment type="caution">
    <text evidence="1">The sequence shown here is derived from an EMBL/GenBank/DDBJ whole genome shotgun (WGS) entry which is preliminary data.</text>
</comment>
<accession>A0A0F9DQZ3</accession>
<organism evidence="1">
    <name type="scientific">marine sediment metagenome</name>
    <dbReference type="NCBI Taxonomy" id="412755"/>
    <lineage>
        <taxon>unclassified sequences</taxon>
        <taxon>metagenomes</taxon>
        <taxon>ecological metagenomes</taxon>
    </lineage>
</organism>
<protein>
    <submittedName>
        <fullName evidence="1">Uncharacterized protein</fullName>
    </submittedName>
</protein>
<sequence>MRLPEGQPQEGHIPCEPCGALLSVNMAPVSIDFPGEGRRLVSPKFDAPLICGECRRDPIKLKNTRKKMFEYVGEPRKQEGFDG</sequence>
<proteinExistence type="predicted"/>
<reference evidence="1" key="1">
    <citation type="journal article" date="2015" name="Nature">
        <title>Complex archaea that bridge the gap between prokaryotes and eukaryotes.</title>
        <authorList>
            <person name="Spang A."/>
            <person name="Saw J.H."/>
            <person name="Jorgensen S.L."/>
            <person name="Zaremba-Niedzwiedzka K."/>
            <person name="Martijn J."/>
            <person name="Lind A.E."/>
            <person name="van Eijk R."/>
            <person name="Schleper C."/>
            <person name="Guy L."/>
            <person name="Ettema T.J."/>
        </authorList>
    </citation>
    <scope>NUCLEOTIDE SEQUENCE</scope>
</reference>
<evidence type="ECO:0000313" key="1">
    <source>
        <dbReference type="EMBL" id="KKL20071.1"/>
    </source>
</evidence>
<name>A0A0F9DQZ3_9ZZZZ</name>
<dbReference type="AlphaFoldDB" id="A0A0F9DQZ3"/>
<gene>
    <name evidence="1" type="ORF">LCGC14_2459140</name>
</gene>